<proteinExistence type="predicted"/>
<comment type="caution">
    <text evidence="1">The sequence shown here is derived from an EMBL/GenBank/DDBJ whole genome shotgun (WGS) entry which is preliminary data.</text>
</comment>
<evidence type="ECO:0000313" key="2">
    <source>
        <dbReference type="Proteomes" id="UP000265801"/>
    </source>
</evidence>
<evidence type="ECO:0000313" key="1">
    <source>
        <dbReference type="EMBL" id="RIW36130.1"/>
    </source>
</evidence>
<organism evidence="1 2">
    <name type="scientific">Bacillus salacetis</name>
    <dbReference type="NCBI Taxonomy" id="2315464"/>
    <lineage>
        <taxon>Bacteria</taxon>
        <taxon>Bacillati</taxon>
        <taxon>Bacillota</taxon>
        <taxon>Bacilli</taxon>
        <taxon>Bacillales</taxon>
        <taxon>Bacillaceae</taxon>
        <taxon>Bacillus</taxon>
    </lineage>
</organism>
<gene>
    <name evidence="1" type="ORF">D3H55_06645</name>
</gene>
<accession>A0A3A1R5G9</accession>
<protein>
    <submittedName>
        <fullName evidence="1">Uncharacterized protein</fullName>
    </submittedName>
</protein>
<keyword evidence="2" id="KW-1185">Reference proteome</keyword>
<dbReference type="EMBL" id="QXIR01000006">
    <property type="protein sequence ID" value="RIW36130.1"/>
    <property type="molecule type" value="Genomic_DNA"/>
</dbReference>
<reference evidence="1 2" key="1">
    <citation type="submission" date="2018-09" db="EMBL/GenBank/DDBJ databases">
        <title>Bacillus saliacetes sp. nov., isolated from Thai shrimp paste (Ka-pi).</title>
        <authorList>
            <person name="Daroonpunt R."/>
            <person name="Tanasupawat S."/>
            <person name="Yiamsombut S."/>
        </authorList>
    </citation>
    <scope>NUCLEOTIDE SEQUENCE [LARGE SCALE GENOMIC DNA]</scope>
    <source>
        <strain evidence="1 2">SKP7-4</strain>
    </source>
</reference>
<dbReference type="RefSeq" id="WP_119546131.1">
    <property type="nucleotide sequence ID" value="NZ_QXIR01000006.1"/>
</dbReference>
<sequence length="63" mass="7234">MAVFAYIVVLEKSQMPDFSLVSKGSTLEKEREALFFPAHRGFYGDLPGYLKFILNSNKVYEKI</sequence>
<dbReference type="Proteomes" id="UP000265801">
    <property type="component" value="Unassembled WGS sequence"/>
</dbReference>
<dbReference type="AlphaFoldDB" id="A0A3A1R5G9"/>
<name>A0A3A1R5G9_9BACI</name>